<dbReference type="Pfam" id="PF10142">
    <property type="entry name" value="PhoPQ_related"/>
    <property type="match status" value="1"/>
</dbReference>
<evidence type="ECO:0000313" key="2">
    <source>
        <dbReference type="EMBL" id="RFU17156.1"/>
    </source>
</evidence>
<dbReference type="InterPro" id="IPR009199">
    <property type="entry name" value="PhoPQ-act_pathogen-rel_PqaA"/>
</dbReference>
<dbReference type="SUPFAM" id="SSF53474">
    <property type="entry name" value="alpha/beta-Hydrolases"/>
    <property type="match status" value="1"/>
</dbReference>
<feature type="region of interest" description="Disordered" evidence="1">
    <location>
        <begin position="475"/>
        <end position="497"/>
    </location>
</feature>
<evidence type="ECO:0000313" key="3">
    <source>
        <dbReference type="Proteomes" id="UP000264702"/>
    </source>
</evidence>
<comment type="caution">
    <text evidence="2">The sequence shown here is derived from an EMBL/GenBank/DDBJ whole genome shotgun (WGS) entry which is preliminary data.</text>
</comment>
<organism evidence="2 3">
    <name type="scientific">Paracidobacterium acidisoli</name>
    <dbReference type="NCBI Taxonomy" id="2303751"/>
    <lineage>
        <taxon>Bacteria</taxon>
        <taxon>Pseudomonadati</taxon>
        <taxon>Acidobacteriota</taxon>
        <taxon>Terriglobia</taxon>
        <taxon>Terriglobales</taxon>
        <taxon>Acidobacteriaceae</taxon>
        <taxon>Paracidobacterium</taxon>
    </lineage>
</organism>
<sequence>MCRRRAFRHWRPMLIAGKRLFRNLILVFVCLLGAEYSACAARRTALDTYVHAPDSHYRYELVETTHLPHETVFHLRMVSQAWRNADEVTQPEWVHWLEIYVPDKVTGTTGLLFISGGSTRSRHPEPNPAFENIATETSSVVTELHDVPNEPLTFVGDAHGPRNEDAIIAYTWRRYIETGDSTWPLRLPMTKAAVRAMDTVTGFLASSAGGGHSVDHFVLAGASKRGWTVWTTAAVDPRVIAIVPMVIDVLHVVPSFEHHYRSYGFWSRAVKDYADEGLMDQLHSKQYRSLMKIEDPYSYRERFTMPKLLILASGDQFFLPDSSQFYFSRLPGEKHLLYEPNTDHSLRGSTVFEDLTAFYLSVLRKTQRPDLRWHLSHDGTLRVETTGTPTKVTLWQATNSEHRDFRLESIGRAYHATELKASGKGLYITHIAVPAKGWSAFYVEAEFPGDSRLPLHFTTAVKVLPDVEPYVLPRRGATRLEPEHPAATANGEGNRSR</sequence>
<gene>
    <name evidence="2" type="ORF">D0Y96_10735</name>
</gene>
<dbReference type="InterPro" id="IPR029058">
    <property type="entry name" value="AB_hydrolase_fold"/>
</dbReference>
<keyword evidence="3" id="KW-1185">Reference proteome</keyword>
<dbReference type="PANTHER" id="PTHR31497:SF0">
    <property type="entry name" value="AUTOCRINE PROLIFERATION REPRESSOR PROTEIN A"/>
    <property type="match status" value="1"/>
</dbReference>
<accession>A0A372IQH3</accession>
<name>A0A372IQH3_9BACT</name>
<evidence type="ECO:0000256" key="1">
    <source>
        <dbReference type="SAM" id="MobiDB-lite"/>
    </source>
</evidence>
<proteinExistence type="predicted"/>
<dbReference type="Gene3D" id="3.40.50.1820">
    <property type="entry name" value="alpha/beta hydrolase"/>
    <property type="match status" value="1"/>
</dbReference>
<dbReference type="Proteomes" id="UP000264702">
    <property type="component" value="Unassembled WGS sequence"/>
</dbReference>
<dbReference type="PANTHER" id="PTHR31497">
    <property type="entry name" value="AUTOCRINE PROLIFERATION REPRESSOR PROTEIN A"/>
    <property type="match status" value="1"/>
</dbReference>
<reference evidence="2 3" key="1">
    <citation type="submission" date="2018-08" db="EMBL/GenBank/DDBJ databases">
        <title>Acidipila sp. 4G-K13, an acidobacterium isolated from forest soil.</title>
        <authorList>
            <person name="Gao Z.-H."/>
            <person name="Qiu L.-H."/>
        </authorList>
    </citation>
    <scope>NUCLEOTIDE SEQUENCE [LARGE SCALE GENOMIC DNA]</scope>
    <source>
        <strain evidence="2 3">4G-K13</strain>
    </source>
</reference>
<dbReference type="EMBL" id="QVQT01000003">
    <property type="protein sequence ID" value="RFU17156.1"/>
    <property type="molecule type" value="Genomic_DNA"/>
</dbReference>
<protein>
    <submittedName>
        <fullName evidence="2">PhoPQ-activated pathogenicity</fullName>
    </submittedName>
</protein>
<dbReference type="AlphaFoldDB" id="A0A372IQH3"/>